<reference evidence="2 3" key="1">
    <citation type="submission" date="2013-04" db="EMBL/GenBank/DDBJ databases">
        <authorList>
            <person name="Kuznetsov B."/>
            <person name="Ivanovsky R."/>
        </authorList>
    </citation>
    <scope>NUCLEOTIDE SEQUENCE [LARGE SCALE GENOMIC DNA]</scope>
    <source>
        <strain evidence="2 3">MGU-K5</strain>
    </source>
</reference>
<proteinExistence type="predicted"/>
<accession>S9SE17</accession>
<gene>
    <name evidence="2" type="ORF">K678_06567</name>
</gene>
<dbReference type="AlphaFoldDB" id="S9SE17"/>
<organism evidence="2 3">
    <name type="scientific">Magnetospirillum fulvum MGU-K5</name>
    <dbReference type="NCBI Taxonomy" id="1316936"/>
    <lineage>
        <taxon>Bacteria</taxon>
        <taxon>Pseudomonadati</taxon>
        <taxon>Pseudomonadota</taxon>
        <taxon>Alphaproteobacteria</taxon>
        <taxon>Rhodospirillales</taxon>
        <taxon>Rhodospirillaceae</taxon>
        <taxon>Magnetospirillum</taxon>
    </lineage>
</organism>
<evidence type="ECO:0000256" key="1">
    <source>
        <dbReference type="SAM" id="MobiDB-lite"/>
    </source>
</evidence>
<evidence type="ECO:0000313" key="3">
    <source>
        <dbReference type="Proteomes" id="UP000015350"/>
    </source>
</evidence>
<dbReference type="Proteomes" id="UP000015350">
    <property type="component" value="Unassembled WGS sequence"/>
</dbReference>
<sequence length="252" mass="27492">MALVSAWASSNEDTITMTHLHSPSGRRCSVPGCTVPARGRGPHCETHRQRKRRNGHVDQHPVTKATLRPYVARVRKIVERDQTGQLAAALHQLHDLIGARGRQIVADAASGRPGSKWERIAAQETAQVVADTDAIGCAATLAALFLLRDEEPGHFASDEGFRFQLARAFRAQTSRAFGSYWDLENGRTKTVYRDTPPRATALLAGWLVEAYARFAAHVVAWDRAERAKQAEAHAAIDAAFAAMSPASRPPCA</sequence>
<dbReference type="OrthoDB" id="5450497at2"/>
<dbReference type="eggNOG" id="ENOG50331CD">
    <property type="taxonomic scope" value="Bacteria"/>
</dbReference>
<name>S9SE17_MAGFU</name>
<feature type="region of interest" description="Disordered" evidence="1">
    <location>
        <begin position="39"/>
        <end position="61"/>
    </location>
</feature>
<comment type="caution">
    <text evidence="2">The sequence shown here is derived from an EMBL/GenBank/DDBJ whole genome shotgun (WGS) entry which is preliminary data.</text>
</comment>
<dbReference type="RefSeq" id="WP_021131665.1">
    <property type="nucleotide sequence ID" value="NZ_AQPH01000017.1"/>
</dbReference>
<protein>
    <submittedName>
        <fullName evidence="2">Uncharacterized protein</fullName>
    </submittedName>
</protein>
<evidence type="ECO:0000313" key="2">
    <source>
        <dbReference type="EMBL" id="EPY02313.1"/>
    </source>
</evidence>
<dbReference type="EMBL" id="AQPH01000017">
    <property type="protein sequence ID" value="EPY02313.1"/>
    <property type="molecule type" value="Genomic_DNA"/>
</dbReference>
<dbReference type="STRING" id="1316936.K678_06567"/>